<proteinExistence type="predicted"/>
<feature type="domain" description="HTH tetR-type" evidence="5">
    <location>
        <begin position="19"/>
        <end position="79"/>
    </location>
</feature>
<dbReference type="InterPro" id="IPR001647">
    <property type="entry name" value="HTH_TetR"/>
</dbReference>
<evidence type="ECO:0000256" key="2">
    <source>
        <dbReference type="ARBA" id="ARBA00023125"/>
    </source>
</evidence>
<evidence type="ECO:0000256" key="1">
    <source>
        <dbReference type="ARBA" id="ARBA00023015"/>
    </source>
</evidence>
<evidence type="ECO:0000256" key="4">
    <source>
        <dbReference type="PROSITE-ProRule" id="PRU00335"/>
    </source>
</evidence>
<dbReference type="SUPFAM" id="SSF46689">
    <property type="entry name" value="Homeodomain-like"/>
    <property type="match status" value="1"/>
</dbReference>
<dbReference type="Gene3D" id="1.10.10.60">
    <property type="entry name" value="Homeodomain-like"/>
    <property type="match status" value="1"/>
</dbReference>
<dbReference type="EMBL" id="JLXW01000010">
    <property type="protein sequence ID" value="KBZ60692.1"/>
    <property type="molecule type" value="Genomic_DNA"/>
</dbReference>
<dbReference type="GO" id="GO:0000976">
    <property type="term" value="F:transcription cis-regulatory region binding"/>
    <property type="evidence" value="ECO:0007669"/>
    <property type="project" value="TreeGrafter"/>
</dbReference>
<dbReference type="Pfam" id="PF00440">
    <property type="entry name" value="TetR_N"/>
    <property type="match status" value="1"/>
</dbReference>
<protein>
    <recommendedName>
        <fullName evidence="5">HTH tetR-type domain-containing protein</fullName>
    </recommendedName>
</protein>
<name>A0A051TUP5_9MYCO</name>
<dbReference type="Pfam" id="PF17754">
    <property type="entry name" value="TetR_C_14"/>
    <property type="match status" value="1"/>
</dbReference>
<dbReference type="PANTHER" id="PTHR30055:SF238">
    <property type="entry name" value="MYCOFACTOCIN BIOSYNTHESIS TRANSCRIPTIONAL REGULATOR MFTR-RELATED"/>
    <property type="match status" value="1"/>
</dbReference>
<keyword evidence="3" id="KW-0804">Transcription</keyword>
<dbReference type="PROSITE" id="PS50977">
    <property type="entry name" value="HTH_TETR_2"/>
    <property type="match status" value="1"/>
</dbReference>
<dbReference type="InterPro" id="IPR009057">
    <property type="entry name" value="Homeodomain-like_sf"/>
</dbReference>
<reference evidence="6 7" key="1">
    <citation type="submission" date="2014-04" db="EMBL/GenBank/DDBJ databases">
        <title>The Genome Sequence of Mycobacterium tuberculosis TKK-01-0051.</title>
        <authorList>
            <consortium name="The Broad Institute Genomics Platform"/>
            <consortium name="The Broad Institute Genome Sequencing Center for Infectious Disease"/>
            <person name="Earl A.M."/>
            <person name="Cohen K."/>
            <person name="Pym A."/>
            <person name="Bishai W."/>
            <person name="Maharaj K."/>
            <person name="Desjardins C."/>
            <person name="Abeel T."/>
            <person name="Young S."/>
            <person name="Zeng Q."/>
            <person name="Gargeya S."/>
            <person name="Abouelleil A."/>
            <person name="Alvarado L."/>
            <person name="Chapman S.B."/>
            <person name="Gainer-Dewar J."/>
            <person name="Goldberg J."/>
            <person name="Griggs A."/>
            <person name="Gujja S."/>
            <person name="Hansen M."/>
            <person name="Howarth C."/>
            <person name="Imamovic A."/>
            <person name="Larimer J."/>
            <person name="Murphy C."/>
            <person name="Naylor J."/>
            <person name="Pearson M."/>
            <person name="Poon T.W."/>
            <person name="Priest M."/>
            <person name="Roberts A."/>
            <person name="Saif S."/>
            <person name="Shea T."/>
            <person name="Sykes S."/>
            <person name="Wortman J."/>
            <person name="Nusbaum C."/>
            <person name="Birren B."/>
        </authorList>
    </citation>
    <scope>NUCLEOTIDE SEQUENCE [LARGE SCALE GENOMIC DNA]</scope>
    <source>
        <strain evidence="6 7">TKK-01-0051</strain>
    </source>
</reference>
<keyword evidence="7" id="KW-1185">Reference proteome</keyword>
<keyword evidence="2 4" id="KW-0238">DNA-binding</keyword>
<sequence>MQVCRTLVAVTGLRERKKADTRRALSDAALRLAFENGLENVTREDVANMAGVSLRTFNNYFSGKYEALAYRQAERMRRSVAVLRQRPSDEPLWAALTHAVLEPLEADFGDVHGEENRAPSRQELVEVRKLVMHPQVRNSVPHDLFDELLHVIAERTGTDPDRDLYPRLVMSVVRAVGDAAADAYVRADPPVAITALIREGFAAVSAGLPEPPRKKARHG</sequence>
<dbReference type="InterPro" id="IPR050109">
    <property type="entry name" value="HTH-type_TetR-like_transc_reg"/>
</dbReference>
<gene>
    <name evidence="6" type="ORF">K875_03639</name>
</gene>
<keyword evidence="1" id="KW-0805">Transcription regulation</keyword>
<accession>A0A051TUP5</accession>
<evidence type="ECO:0000313" key="6">
    <source>
        <dbReference type="EMBL" id="KBZ60692.1"/>
    </source>
</evidence>
<comment type="caution">
    <text evidence="6">The sequence shown here is derived from an EMBL/GenBank/DDBJ whole genome shotgun (WGS) entry which is preliminary data.</text>
</comment>
<organism evidence="6 7">
    <name type="scientific">Mycobacterium [tuberculosis] TKK-01-0051</name>
    <dbReference type="NCBI Taxonomy" id="1324261"/>
    <lineage>
        <taxon>Bacteria</taxon>
        <taxon>Bacillati</taxon>
        <taxon>Actinomycetota</taxon>
        <taxon>Actinomycetes</taxon>
        <taxon>Mycobacteriales</taxon>
        <taxon>Mycobacteriaceae</taxon>
        <taxon>Mycobacterium</taxon>
        <taxon>Mycobacterium avium complex (MAC)</taxon>
    </lineage>
</organism>
<dbReference type="Proteomes" id="UP000025947">
    <property type="component" value="Unassembled WGS sequence"/>
</dbReference>
<dbReference type="PATRIC" id="fig|1324261.3.peg.3680"/>
<evidence type="ECO:0000313" key="7">
    <source>
        <dbReference type="Proteomes" id="UP000025947"/>
    </source>
</evidence>
<dbReference type="PANTHER" id="PTHR30055">
    <property type="entry name" value="HTH-TYPE TRANSCRIPTIONAL REGULATOR RUTR"/>
    <property type="match status" value="1"/>
</dbReference>
<evidence type="ECO:0000259" key="5">
    <source>
        <dbReference type="PROSITE" id="PS50977"/>
    </source>
</evidence>
<dbReference type="GO" id="GO:0003700">
    <property type="term" value="F:DNA-binding transcription factor activity"/>
    <property type="evidence" value="ECO:0007669"/>
    <property type="project" value="TreeGrafter"/>
</dbReference>
<dbReference type="AlphaFoldDB" id="A0A051TUP5"/>
<dbReference type="HOGENOM" id="CLU_069356_2_3_11"/>
<feature type="DNA-binding region" description="H-T-H motif" evidence="4">
    <location>
        <begin position="42"/>
        <end position="61"/>
    </location>
</feature>
<dbReference type="Gene3D" id="1.10.357.10">
    <property type="entry name" value="Tetracycline Repressor, domain 2"/>
    <property type="match status" value="1"/>
</dbReference>
<dbReference type="InterPro" id="IPR041347">
    <property type="entry name" value="MftR_C"/>
</dbReference>
<evidence type="ECO:0000256" key="3">
    <source>
        <dbReference type="ARBA" id="ARBA00023163"/>
    </source>
</evidence>